<dbReference type="InterPro" id="IPR051913">
    <property type="entry name" value="GH2_Domain-Containing"/>
</dbReference>
<dbReference type="GO" id="GO:0004553">
    <property type="term" value="F:hydrolase activity, hydrolyzing O-glycosyl compounds"/>
    <property type="evidence" value="ECO:0007669"/>
    <property type="project" value="InterPro"/>
</dbReference>
<feature type="domain" description="Glycoside hydrolase family 2 immunoglobulin-like beta-sandwich" evidence="6">
    <location>
        <begin position="208"/>
        <end position="310"/>
    </location>
</feature>
<feature type="signal peptide" evidence="5">
    <location>
        <begin position="1"/>
        <end position="34"/>
    </location>
</feature>
<dbReference type="InterPro" id="IPR006102">
    <property type="entry name" value="Ig-like_GH2"/>
</dbReference>
<dbReference type="InterPro" id="IPR006101">
    <property type="entry name" value="Glyco_hydro_2"/>
</dbReference>
<feature type="domain" description="Glycoside hydrolase family 2" evidence="10">
    <location>
        <begin position="759"/>
        <end position="827"/>
    </location>
</feature>
<evidence type="ECO:0000256" key="5">
    <source>
        <dbReference type="SAM" id="SignalP"/>
    </source>
</evidence>
<dbReference type="InterPro" id="IPR040605">
    <property type="entry name" value="Glyco_hydro2_dom5"/>
</dbReference>
<dbReference type="InterPro" id="IPR008979">
    <property type="entry name" value="Galactose-bd-like_sf"/>
</dbReference>
<proteinExistence type="inferred from homology"/>
<evidence type="ECO:0000256" key="3">
    <source>
        <dbReference type="ARBA" id="ARBA00023295"/>
    </source>
</evidence>
<dbReference type="Pfam" id="PF02837">
    <property type="entry name" value="Glyco_hydro_2_N"/>
    <property type="match status" value="1"/>
</dbReference>
<feature type="region of interest" description="Disordered" evidence="4">
    <location>
        <begin position="827"/>
        <end position="856"/>
    </location>
</feature>
<evidence type="ECO:0000259" key="6">
    <source>
        <dbReference type="Pfam" id="PF00703"/>
    </source>
</evidence>
<evidence type="ECO:0000259" key="10">
    <source>
        <dbReference type="Pfam" id="PF18565"/>
    </source>
</evidence>
<comment type="caution">
    <text evidence="12">The sequence shown here is derived from an EMBL/GenBank/DDBJ whole genome shotgun (WGS) entry which is preliminary data.</text>
</comment>
<dbReference type="SUPFAM" id="SSF51445">
    <property type="entry name" value="(Trans)glycosidases"/>
    <property type="match status" value="1"/>
</dbReference>
<dbReference type="Proteomes" id="UP000316184">
    <property type="component" value="Unassembled WGS sequence"/>
</dbReference>
<evidence type="ECO:0000313" key="12">
    <source>
        <dbReference type="EMBL" id="TWG08149.1"/>
    </source>
</evidence>
<evidence type="ECO:0000259" key="11">
    <source>
        <dbReference type="Pfam" id="PF24607"/>
    </source>
</evidence>
<dbReference type="PANTHER" id="PTHR42732">
    <property type="entry name" value="BETA-GALACTOSIDASE"/>
    <property type="match status" value="1"/>
</dbReference>
<feature type="domain" description="Glycoside hydrolase family 2 catalytic" evidence="7">
    <location>
        <begin position="320"/>
        <end position="473"/>
    </location>
</feature>
<protein>
    <submittedName>
        <fullName evidence="12">Beta-galactosidase</fullName>
    </submittedName>
</protein>
<dbReference type="InterPro" id="IPR017853">
    <property type="entry name" value="GH"/>
</dbReference>
<evidence type="ECO:0000259" key="9">
    <source>
        <dbReference type="Pfam" id="PF16355"/>
    </source>
</evidence>
<evidence type="ECO:0000256" key="4">
    <source>
        <dbReference type="SAM" id="MobiDB-lite"/>
    </source>
</evidence>
<dbReference type="Pfam" id="PF18565">
    <property type="entry name" value="Glyco_hydro2_C5"/>
    <property type="match status" value="1"/>
</dbReference>
<dbReference type="InterPro" id="IPR013783">
    <property type="entry name" value="Ig-like_fold"/>
</dbReference>
<keyword evidence="5" id="KW-0732">Signal</keyword>
<dbReference type="InterPro" id="IPR036156">
    <property type="entry name" value="Beta-gal/glucu_dom_sf"/>
</dbReference>
<feature type="chain" id="PRO_5021976155" evidence="5">
    <location>
        <begin position="35"/>
        <end position="982"/>
    </location>
</feature>
<dbReference type="SUPFAM" id="SSF49785">
    <property type="entry name" value="Galactose-binding domain-like"/>
    <property type="match status" value="2"/>
</dbReference>
<dbReference type="RefSeq" id="WP_222429269.1">
    <property type="nucleotide sequence ID" value="NZ_VIWX01000001.1"/>
</dbReference>
<feature type="domain" description="Arabinofuranosyltransferase D third carbohydrate binding module" evidence="11">
    <location>
        <begin position="853"/>
        <end position="978"/>
    </location>
</feature>
<comment type="similarity">
    <text evidence="1">Belongs to the glycosyl hydrolase 2 family.</text>
</comment>
<organism evidence="12 13">
    <name type="scientific">Saccharopolyspora dendranthemae</name>
    <dbReference type="NCBI Taxonomy" id="1181886"/>
    <lineage>
        <taxon>Bacteria</taxon>
        <taxon>Bacillati</taxon>
        <taxon>Actinomycetota</taxon>
        <taxon>Actinomycetes</taxon>
        <taxon>Pseudonocardiales</taxon>
        <taxon>Pseudonocardiaceae</taxon>
        <taxon>Saccharopolyspora</taxon>
    </lineage>
</organism>
<feature type="domain" description="DUF4982" evidence="9">
    <location>
        <begin position="644"/>
        <end position="740"/>
    </location>
</feature>
<dbReference type="EMBL" id="VIWX01000001">
    <property type="protein sequence ID" value="TWG08149.1"/>
    <property type="molecule type" value="Genomic_DNA"/>
</dbReference>
<dbReference type="Pfam" id="PF00703">
    <property type="entry name" value="Glyco_hydro_2"/>
    <property type="match status" value="1"/>
</dbReference>
<evidence type="ECO:0000256" key="2">
    <source>
        <dbReference type="ARBA" id="ARBA00022801"/>
    </source>
</evidence>
<dbReference type="InterPro" id="IPR006104">
    <property type="entry name" value="Glyco_hydro_2_N"/>
</dbReference>
<dbReference type="GO" id="GO:0005975">
    <property type="term" value="P:carbohydrate metabolic process"/>
    <property type="evidence" value="ECO:0007669"/>
    <property type="project" value="InterPro"/>
</dbReference>
<dbReference type="Pfam" id="PF24607">
    <property type="entry name" value="CBM_AftD"/>
    <property type="match status" value="1"/>
</dbReference>
<keyword evidence="3" id="KW-0326">Glycosidase</keyword>
<gene>
    <name evidence="12" type="ORF">FHU35_11768</name>
</gene>
<dbReference type="PROSITE" id="PS51318">
    <property type="entry name" value="TAT"/>
    <property type="match status" value="1"/>
</dbReference>
<reference evidence="12 13" key="1">
    <citation type="submission" date="2019-06" db="EMBL/GenBank/DDBJ databases">
        <title>Sequencing the genomes of 1000 actinobacteria strains.</title>
        <authorList>
            <person name="Klenk H.-P."/>
        </authorList>
    </citation>
    <scope>NUCLEOTIDE SEQUENCE [LARGE SCALE GENOMIC DNA]</scope>
    <source>
        <strain evidence="12 13">DSM 46699</strain>
    </source>
</reference>
<dbReference type="InterPro" id="IPR006311">
    <property type="entry name" value="TAT_signal"/>
</dbReference>
<evidence type="ECO:0000259" key="8">
    <source>
        <dbReference type="Pfam" id="PF02837"/>
    </source>
</evidence>
<dbReference type="InterPro" id="IPR056997">
    <property type="entry name" value="CBM_AftD"/>
</dbReference>
<dbReference type="Gene3D" id="2.60.120.260">
    <property type="entry name" value="Galactose-binding domain-like"/>
    <property type="match status" value="2"/>
</dbReference>
<dbReference type="InterPro" id="IPR006103">
    <property type="entry name" value="Glyco_hydro_2_cat"/>
</dbReference>
<feature type="region of interest" description="Disordered" evidence="4">
    <location>
        <begin position="524"/>
        <end position="553"/>
    </location>
</feature>
<evidence type="ECO:0000259" key="7">
    <source>
        <dbReference type="Pfam" id="PF02836"/>
    </source>
</evidence>
<dbReference type="PANTHER" id="PTHR42732:SF1">
    <property type="entry name" value="BETA-MANNOSIDASE"/>
    <property type="match status" value="1"/>
</dbReference>
<dbReference type="InterPro" id="IPR032311">
    <property type="entry name" value="DUF4982"/>
</dbReference>
<dbReference type="Gene3D" id="3.20.20.80">
    <property type="entry name" value="Glycosidases"/>
    <property type="match status" value="1"/>
</dbReference>
<dbReference type="Pfam" id="PF02836">
    <property type="entry name" value="Glyco_hydro_2_C"/>
    <property type="match status" value="1"/>
</dbReference>
<evidence type="ECO:0000313" key="13">
    <source>
        <dbReference type="Proteomes" id="UP000316184"/>
    </source>
</evidence>
<dbReference type="PRINTS" id="PR00132">
    <property type="entry name" value="GLHYDRLASE2"/>
</dbReference>
<keyword evidence="13" id="KW-1185">Reference proteome</keyword>
<feature type="region of interest" description="Disordered" evidence="4">
    <location>
        <begin position="678"/>
        <end position="698"/>
    </location>
</feature>
<feature type="domain" description="Glycosyl hydrolases family 2 sugar binding" evidence="8">
    <location>
        <begin position="101"/>
        <end position="193"/>
    </location>
</feature>
<accession>A0A561V962</accession>
<sequence>MVCDFVLTRRRMIALAAAAATAPAVLGGAPRAFAVPGAQRSTDFGGGWRFCLLNTTGEDAPAPAPDDPSWRSLDLPHDWSIELDPVDDERTTGGTGFLPGGLGWYRKTFALPPDTAGKKISVEFDGVYMDSEVLFNGHRVAAHPYGYTGFAVDLTPLARTDGGENELLVKARNEIPSSRWYSGSGIYRDVHLVITDAVHVVRHGIAVTTPGLADTLPGHAIVRVAATAVAETGATRAELTVVLRDPGGEEVARASAPVDLAPEPRTVGLDLRVDDPRTWSLDSPRLHTAEVSVTAGGKVLDTAETPFGIRWFAFDPARGFSLNGEPMKLQGVNLHHDLGALGAATSYDAIVRQLRIMRSMGVNAVRTSHNPPSPQLLRAAEREGVLLQVEAFDCWRTGKTDHDYHRFFDEHSDADLTEMVEAAKNSPAVIMWSIGNEIPDSTLPAGVPIARRLVDRVRALDPTRPVVIGSDKHREVPADGSPQDEILRMLDGVGLNYNNASSVDALHAKYPQVFLFESESSSETSTRGVYDSPHQLNTGENHTPGKHGTSSYDNNLSSWTYSGEYGLKKDRDRVFFAGQFLWSGIDYIGEPTPYSDVFPVKASFFGAVDTAGFAKDQYHLFRSQWTSEPTVHLVPMNWTDHEPGETVVVWVHSTARTVELLLNGRSLGERSFDRKTATDGREYLETTEPTGDDKTVTGGPFPGSYTSPNGSAGKLHLTWEVPFEPGELVAVAKQDGNEVARDVLRSAGPAAEVRLSREDIGALSFVTAEVVDSAGVVVPSADDELTFTVEGGSLLGTDSGEQDSAANYRSATRKAFGGRALAIAPAGSDVRVTRSEPARPSEPVADASYSGSAGTGPANMLDGDPATHWSNHYVKEATGLLHAVSAAHAREWVSISWPEARRVEAVELTFTVDPAHAVPASLTVSYWDGTRFAPVREQRGEPAPVTRITFEPVTTDRLKIALISAKPVSGEGFLGVSDLGAV</sequence>
<dbReference type="Pfam" id="PF16355">
    <property type="entry name" value="DUF4982"/>
    <property type="match status" value="1"/>
</dbReference>
<evidence type="ECO:0000256" key="1">
    <source>
        <dbReference type="ARBA" id="ARBA00007401"/>
    </source>
</evidence>
<dbReference type="Gene3D" id="2.60.40.10">
    <property type="entry name" value="Immunoglobulins"/>
    <property type="match status" value="3"/>
</dbReference>
<dbReference type="SUPFAM" id="SSF49303">
    <property type="entry name" value="beta-Galactosidase/glucuronidase domain"/>
    <property type="match status" value="1"/>
</dbReference>
<name>A0A561V962_9PSEU</name>
<dbReference type="AlphaFoldDB" id="A0A561V962"/>
<keyword evidence="2" id="KW-0378">Hydrolase</keyword>